<evidence type="ECO:0000313" key="3">
    <source>
        <dbReference type="Proteomes" id="UP001148838"/>
    </source>
</evidence>
<reference evidence="2 3" key="1">
    <citation type="journal article" date="2022" name="Allergy">
        <title>Genome assembly and annotation of Periplaneta americana reveal a comprehensive cockroach allergen profile.</title>
        <authorList>
            <person name="Wang L."/>
            <person name="Xiong Q."/>
            <person name="Saelim N."/>
            <person name="Wang L."/>
            <person name="Nong W."/>
            <person name="Wan A.T."/>
            <person name="Shi M."/>
            <person name="Liu X."/>
            <person name="Cao Q."/>
            <person name="Hui J.H.L."/>
            <person name="Sookrung N."/>
            <person name="Leung T.F."/>
            <person name="Tungtrongchitr A."/>
            <person name="Tsui S.K.W."/>
        </authorList>
    </citation>
    <scope>NUCLEOTIDE SEQUENCE [LARGE SCALE GENOMIC DNA]</scope>
    <source>
        <strain evidence="2">PWHHKU_190912</strain>
    </source>
</reference>
<protein>
    <submittedName>
        <fullName evidence="2">Uncharacterized protein</fullName>
    </submittedName>
</protein>
<feature type="compositionally biased region" description="Basic and acidic residues" evidence="1">
    <location>
        <begin position="36"/>
        <end position="54"/>
    </location>
</feature>
<sequence>MLRRGDRMELSEKEKKELVGSLAEKKLSTGGCTGRNSEREKSSGQKKISDDKRH</sequence>
<feature type="region of interest" description="Disordered" evidence="1">
    <location>
        <begin position="1"/>
        <end position="54"/>
    </location>
</feature>
<keyword evidence="3" id="KW-1185">Reference proteome</keyword>
<proteinExistence type="predicted"/>
<name>A0ABQ8TS30_PERAM</name>
<gene>
    <name evidence="2" type="ORF">ANN_10168</name>
</gene>
<organism evidence="2 3">
    <name type="scientific">Periplaneta americana</name>
    <name type="common">American cockroach</name>
    <name type="synonym">Blatta americana</name>
    <dbReference type="NCBI Taxonomy" id="6978"/>
    <lineage>
        <taxon>Eukaryota</taxon>
        <taxon>Metazoa</taxon>
        <taxon>Ecdysozoa</taxon>
        <taxon>Arthropoda</taxon>
        <taxon>Hexapoda</taxon>
        <taxon>Insecta</taxon>
        <taxon>Pterygota</taxon>
        <taxon>Neoptera</taxon>
        <taxon>Polyneoptera</taxon>
        <taxon>Dictyoptera</taxon>
        <taxon>Blattodea</taxon>
        <taxon>Blattoidea</taxon>
        <taxon>Blattidae</taxon>
        <taxon>Blattinae</taxon>
        <taxon>Periplaneta</taxon>
    </lineage>
</organism>
<accession>A0ABQ8TS30</accession>
<feature type="compositionally biased region" description="Basic and acidic residues" evidence="1">
    <location>
        <begin position="1"/>
        <end position="27"/>
    </location>
</feature>
<comment type="caution">
    <text evidence="2">The sequence shown here is derived from an EMBL/GenBank/DDBJ whole genome shotgun (WGS) entry which is preliminary data.</text>
</comment>
<evidence type="ECO:0000256" key="1">
    <source>
        <dbReference type="SAM" id="MobiDB-lite"/>
    </source>
</evidence>
<dbReference type="EMBL" id="JAJSOF020000005">
    <property type="protein sequence ID" value="KAJ4448155.1"/>
    <property type="molecule type" value="Genomic_DNA"/>
</dbReference>
<dbReference type="Proteomes" id="UP001148838">
    <property type="component" value="Unassembled WGS sequence"/>
</dbReference>
<evidence type="ECO:0000313" key="2">
    <source>
        <dbReference type="EMBL" id="KAJ4448155.1"/>
    </source>
</evidence>